<dbReference type="InterPro" id="IPR018744">
    <property type="entry name" value="DUF2293"/>
</dbReference>
<dbReference type="Pfam" id="PF10056">
    <property type="entry name" value="DUF2293"/>
    <property type="match status" value="1"/>
</dbReference>
<dbReference type="Proteomes" id="UP001286456">
    <property type="component" value="Unassembled WGS sequence"/>
</dbReference>
<feature type="region of interest" description="Disordered" evidence="1">
    <location>
        <begin position="263"/>
        <end position="294"/>
    </location>
</feature>
<dbReference type="AlphaFoldDB" id="A0AAE0MIN9"/>
<dbReference type="PANTHER" id="PTHR38113:SF2">
    <property type="entry name" value="DUF2293 DOMAIN-CONTAINING PROTEIN"/>
    <property type="match status" value="1"/>
</dbReference>
<feature type="compositionally biased region" description="Acidic residues" evidence="1">
    <location>
        <begin position="268"/>
        <end position="294"/>
    </location>
</feature>
<accession>A0AAE0MIN9</accession>
<evidence type="ECO:0000313" key="3">
    <source>
        <dbReference type="EMBL" id="KAK3334051.1"/>
    </source>
</evidence>
<reference evidence="3" key="2">
    <citation type="submission" date="2023-06" db="EMBL/GenBank/DDBJ databases">
        <authorList>
            <consortium name="Lawrence Berkeley National Laboratory"/>
            <person name="Haridas S."/>
            <person name="Hensen N."/>
            <person name="Bonometti L."/>
            <person name="Westerberg I."/>
            <person name="Brannstrom I.O."/>
            <person name="Guillou S."/>
            <person name="Cros-Aarteil S."/>
            <person name="Calhoun S."/>
            <person name="Kuo A."/>
            <person name="Mondo S."/>
            <person name="Pangilinan J."/>
            <person name="Riley R."/>
            <person name="Labutti K."/>
            <person name="Andreopoulos B."/>
            <person name="Lipzen A."/>
            <person name="Chen C."/>
            <person name="Yanf M."/>
            <person name="Daum C."/>
            <person name="Ng V."/>
            <person name="Clum A."/>
            <person name="Steindorff A."/>
            <person name="Ohm R."/>
            <person name="Martin F."/>
            <person name="Silar P."/>
            <person name="Natvig D."/>
            <person name="Lalanne C."/>
            <person name="Gautier V."/>
            <person name="Ament-Velasquez S.L."/>
            <person name="Kruys A."/>
            <person name="Hutchinson M.I."/>
            <person name="Powell A.J."/>
            <person name="Barry K."/>
            <person name="Miller A.N."/>
            <person name="Grigoriev I.V."/>
            <person name="Debuchy R."/>
            <person name="Gladieux P."/>
            <person name="Thoren M.H."/>
            <person name="Johannesson H."/>
        </authorList>
    </citation>
    <scope>NUCLEOTIDE SEQUENCE</scope>
    <source>
        <strain evidence="3">SMH4131-1</strain>
    </source>
</reference>
<proteinExistence type="predicted"/>
<evidence type="ECO:0000259" key="2">
    <source>
        <dbReference type="Pfam" id="PF10056"/>
    </source>
</evidence>
<feature type="compositionally biased region" description="Basic residues" evidence="1">
    <location>
        <begin position="204"/>
        <end position="215"/>
    </location>
</feature>
<evidence type="ECO:0000313" key="4">
    <source>
        <dbReference type="Proteomes" id="UP001286456"/>
    </source>
</evidence>
<name>A0AAE0MIN9_9PEZI</name>
<comment type="caution">
    <text evidence="3">The sequence shown here is derived from an EMBL/GenBank/DDBJ whole genome shotgun (WGS) entry which is preliminary data.</text>
</comment>
<dbReference type="EMBL" id="JAUEPO010000002">
    <property type="protein sequence ID" value="KAK3334051.1"/>
    <property type="molecule type" value="Genomic_DNA"/>
</dbReference>
<feature type="domain" description="DUF2293" evidence="2">
    <location>
        <begin position="105"/>
        <end position="189"/>
    </location>
</feature>
<gene>
    <name evidence="3" type="ORF">B0T19DRAFT_419968</name>
</gene>
<feature type="region of interest" description="Disordered" evidence="1">
    <location>
        <begin position="193"/>
        <end position="226"/>
    </location>
</feature>
<protein>
    <recommendedName>
        <fullName evidence="2">DUF2293 domain-containing protein</fullName>
    </recommendedName>
</protein>
<evidence type="ECO:0000256" key="1">
    <source>
        <dbReference type="SAM" id="MobiDB-lite"/>
    </source>
</evidence>
<keyword evidence="4" id="KW-1185">Reference proteome</keyword>
<sequence length="294" mass="32831">MPTPTPREPQVPLHSPMPPGYIFVPKGNVYLTKNCRLQTHAAHKPLYVVISGRGPSKSARTKVLGLRCPKSIFTAVKAAEQASASTRASAVKKRDATIEETFERAILELYPRVPPHEIPRILKHALKKNSRRVGRTVKMDLEYKVRLAVKAHIRHNYTNYETWLKEGVGKSVAREKAWEQLCEIARAWGDNEVNSEGTGPKFVERKRKSVKKGRSRTSSGRSGGKAFRATGKMAIALTAEFDLQSPGVRTRRMTRDAAELAEIIDISSDSDEGTEVFAEDEDSSTDSDWSMEDE</sequence>
<dbReference type="PANTHER" id="PTHR38113">
    <property type="match status" value="1"/>
</dbReference>
<organism evidence="3 4">
    <name type="scientific">Cercophora scortea</name>
    <dbReference type="NCBI Taxonomy" id="314031"/>
    <lineage>
        <taxon>Eukaryota</taxon>
        <taxon>Fungi</taxon>
        <taxon>Dikarya</taxon>
        <taxon>Ascomycota</taxon>
        <taxon>Pezizomycotina</taxon>
        <taxon>Sordariomycetes</taxon>
        <taxon>Sordariomycetidae</taxon>
        <taxon>Sordariales</taxon>
        <taxon>Lasiosphaeriaceae</taxon>
        <taxon>Cercophora</taxon>
    </lineage>
</organism>
<reference evidence="3" key="1">
    <citation type="journal article" date="2023" name="Mol. Phylogenet. Evol.">
        <title>Genome-scale phylogeny and comparative genomics of the fungal order Sordariales.</title>
        <authorList>
            <person name="Hensen N."/>
            <person name="Bonometti L."/>
            <person name="Westerberg I."/>
            <person name="Brannstrom I.O."/>
            <person name="Guillou S."/>
            <person name="Cros-Aarteil S."/>
            <person name="Calhoun S."/>
            <person name="Haridas S."/>
            <person name="Kuo A."/>
            <person name="Mondo S."/>
            <person name="Pangilinan J."/>
            <person name="Riley R."/>
            <person name="LaButti K."/>
            <person name="Andreopoulos B."/>
            <person name="Lipzen A."/>
            <person name="Chen C."/>
            <person name="Yan M."/>
            <person name="Daum C."/>
            <person name="Ng V."/>
            <person name="Clum A."/>
            <person name="Steindorff A."/>
            <person name="Ohm R.A."/>
            <person name="Martin F."/>
            <person name="Silar P."/>
            <person name="Natvig D.O."/>
            <person name="Lalanne C."/>
            <person name="Gautier V."/>
            <person name="Ament-Velasquez S.L."/>
            <person name="Kruys A."/>
            <person name="Hutchinson M.I."/>
            <person name="Powell A.J."/>
            <person name="Barry K."/>
            <person name="Miller A.N."/>
            <person name="Grigoriev I.V."/>
            <person name="Debuchy R."/>
            <person name="Gladieux P."/>
            <person name="Hiltunen Thoren M."/>
            <person name="Johannesson H."/>
        </authorList>
    </citation>
    <scope>NUCLEOTIDE SEQUENCE</scope>
    <source>
        <strain evidence="3">SMH4131-1</strain>
    </source>
</reference>